<dbReference type="PANTHER" id="PTHR10159:SF519">
    <property type="entry name" value="DUAL SPECIFICITY PROTEIN PHOSPHATASE MPK3"/>
    <property type="match status" value="1"/>
</dbReference>
<evidence type="ECO:0000313" key="2">
    <source>
        <dbReference type="EMBL" id="VEL15245.1"/>
    </source>
</evidence>
<dbReference type="GO" id="GO:0043409">
    <property type="term" value="P:negative regulation of MAPK cascade"/>
    <property type="evidence" value="ECO:0007669"/>
    <property type="project" value="TreeGrafter"/>
</dbReference>
<evidence type="ECO:0000256" key="1">
    <source>
        <dbReference type="ARBA" id="ARBA00022912"/>
    </source>
</evidence>
<reference evidence="2" key="1">
    <citation type="submission" date="2018-11" db="EMBL/GenBank/DDBJ databases">
        <authorList>
            <consortium name="Pathogen Informatics"/>
        </authorList>
    </citation>
    <scope>NUCLEOTIDE SEQUENCE</scope>
</reference>
<sequence length="265" mass="29662">MPAKPEKLVFSTTSYSLSLRSVLSACWLCRRRRQTETGLISRPDLIISGQAPDKRKVPAINSIDFSCPSRALSSNSSGTCRPAKSRLLRSSSCPCLAEAQLHKSSSQTLPSVSVSPTSRFPDSPNELISRHPINDYLHAKLSFTDQTAPLATPESIQRVLARLVFDWSTPIEPVPMTASYSKDVLRAETSWIFPFLLLGNMYDATNERVLRELGVTHVLNATTRAPFADESRYVCYRVPASDIHSQDLKQYFTTNFAFIGWLYRL</sequence>
<dbReference type="Gene3D" id="3.90.190.10">
    <property type="entry name" value="Protein tyrosine phosphatase superfamily"/>
    <property type="match status" value="1"/>
</dbReference>
<name>A0A448WM72_9PLAT</name>
<keyword evidence="3" id="KW-1185">Reference proteome</keyword>
<gene>
    <name evidence="2" type="ORF">PXEA_LOCUS8685</name>
</gene>
<dbReference type="GO" id="GO:0005737">
    <property type="term" value="C:cytoplasm"/>
    <property type="evidence" value="ECO:0007669"/>
    <property type="project" value="TreeGrafter"/>
</dbReference>
<evidence type="ECO:0008006" key="4">
    <source>
        <dbReference type="Google" id="ProtNLM"/>
    </source>
</evidence>
<accession>A0A448WM72</accession>
<evidence type="ECO:0000313" key="3">
    <source>
        <dbReference type="Proteomes" id="UP000784294"/>
    </source>
</evidence>
<organism evidence="2 3">
    <name type="scientific">Protopolystoma xenopodis</name>
    <dbReference type="NCBI Taxonomy" id="117903"/>
    <lineage>
        <taxon>Eukaryota</taxon>
        <taxon>Metazoa</taxon>
        <taxon>Spiralia</taxon>
        <taxon>Lophotrochozoa</taxon>
        <taxon>Platyhelminthes</taxon>
        <taxon>Monogenea</taxon>
        <taxon>Polyopisthocotylea</taxon>
        <taxon>Polystomatidea</taxon>
        <taxon>Polystomatidae</taxon>
        <taxon>Protopolystoma</taxon>
    </lineage>
</organism>
<dbReference type="SUPFAM" id="SSF52799">
    <property type="entry name" value="(Phosphotyrosine protein) phosphatases II"/>
    <property type="match status" value="1"/>
</dbReference>
<dbReference type="InterPro" id="IPR029021">
    <property type="entry name" value="Prot-tyrosine_phosphatase-like"/>
</dbReference>
<proteinExistence type="predicted"/>
<comment type="caution">
    <text evidence="2">The sequence shown here is derived from an EMBL/GenBank/DDBJ whole genome shotgun (WGS) entry which is preliminary data.</text>
</comment>
<keyword evidence="1" id="KW-0904">Protein phosphatase</keyword>
<dbReference type="OrthoDB" id="165342at2759"/>
<dbReference type="PANTHER" id="PTHR10159">
    <property type="entry name" value="DUAL SPECIFICITY PROTEIN PHOSPHATASE"/>
    <property type="match status" value="1"/>
</dbReference>
<dbReference type="Proteomes" id="UP000784294">
    <property type="component" value="Unassembled WGS sequence"/>
</dbReference>
<dbReference type="AlphaFoldDB" id="A0A448WM72"/>
<dbReference type="GO" id="GO:0004721">
    <property type="term" value="F:phosphoprotein phosphatase activity"/>
    <property type="evidence" value="ECO:0007669"/>
    <property type="project" value="UniProtKB-KW"/>
</dbReference>
<keyword evidence="1" id="KW-0378">Hydrolase</keyword>
<protein>
    <recommendedName>
        <fullName evidence="4">Dual specificity protein phosphatase</fullName>
    </recommendedName>
</protein>
<dbReference type="EMBL" id="CAAALY010023940">
    <property type="protein sequence ID" value="VEL15245.1"/>
    <property type="molecule type" value="Genomic_DNA"/>
</dbReference>